<feature type="domain" description="Lantibiotic dehydratase N-terminal" evidence="1">
    <location>
        <begin position="196"/>
        <end position="437"/>
    </location>
</feature>
<sequence length="904" mass="106118">MTKTIRKETVDLFQPSFHGAEQMRFDKLPVFLVRKNNIPIRYIQKFSSPELYRKIQIHQESQNKLKGYIDHFIKNIEVVIKEVHDNQERKKLINLKRDIYNLRPRFINNIHKNKEVLLQTSLYDQAEAIQQEYEFCHSLLEEIREYFEDKKQAERSALYEAFSKEYTLMNTLKFIQPTIMEKARSYFDLPVEKHGVKQRKLDYTLIKLLTRATLKTSPFSTLTKVGLGEFSDRSPMYKEISEGRQYTVTNLNITYMLRLFERVLLRPSVIKKLSFRFNETLTVLENHFYWTTLADYPQKRKKIYRTADTLIKIKYNPLMGSIHERLKNQEIVSYGELESVFAELGINKQQTLQYITKLASNDFIQPARMLKEQSNHVLADFLKQIVELEVIEEDETLFKVYQALSQIKNELETFDQLDVKQSYISYQKVNQLFKDISAELQMPPLDEKLLIYQDFLSEEKQYLNQEEWAERDHQLVTFQHLTVLFDAVLRLQYILGKCVFEKYGDMRVSLKSNGQEDVIEELLNAILEHAGEIWGSQFTETVPSSDIEEINELDHAKNRFIQYLKKHAIEEDQEGINISNGFIQELLEGISADLSDYVQSNSFFIQEEGQKGQIVINNMYGGYLSYFLRFFYNMEGILDFPQVSQYVKKNVHSRNIIDIYKSYGFNANVRPKITEYSIDVPNSRVSDVEGFAGIFSWKDLEIQYNQKTKKVDIFAKGQQVNILFLGSLMTRLIPSISAMLHAFSANGVLFRDVGSILLDDFLINTDGSFTVKTFPRITLEESTVLSRKSWLVNTNVIVNHSDDDMENYLNFIKLIDHYQIPHRVFLRKKIGQADESGENEENADGAFEKPQYIDFTSPLLWNLFKKEIEGSPYFLLTEVFPDFKDKENEFVEEYLVEYTSKGVN</sequence>
<dbReference type="EMBL" id="WBOT01000009">
    <property type="protein sequence ID" value="KAB2330050.1"/>
    <property type="molecule type" value="Genomic_DNA"/>
</dbReference>
<comment type="caution">
    <text evidence="2">The sequence shown here is derived from an EMBL/GenBank/DDBJ whole genome shotgun (WGS) entry which is preliminary data.</text>
</comment>
<evidence type="ECO:0000259" key="1">
    <source>
        <dbReference type="Pfam" id="PF04738"/>
    </source>
</evidence>
<evidence type="ECO:0000313" key="2">
    <source>
        <dbReference type="EMBL" id="KAB2330050.1"/>
    </source>
</evidence>
<protein>
    <recommendedName>
        <fullName evidence="1">Lantibiotic dehydratase N-terminal domain-containing protein</fullName>
    </recommendedName>
</protein>
<dbReference type="InterPro" id="IPR006827">
    <property type="entry name" value="Lant_deHydtase_N"/>
</dbReference>
<accession>A0A7V7UT40</accession>
<proteinExistence type="predicted"/>
<dbReference type="Proteomes" id="UP000441354">
    <property type="component" value="Unassembled WGS sequence"/>
</dbReference>
<dbReference type="AlphaFoldDB" id="A0A7V7UT40"/>
<gene>
    <name evidence="2" type="ORF">F7732_19905</name>
</gene>
<dbReference type="Pfam" id="PF04738">
    <property type="entry name" value="Lant_dehydr_N"/>
    <property type="match status" value="1"/>
</dbReference>
<name>A0A7V7UT40_9BACI</name>
<organism evidence="2 3">
    <name type="scientific">Bacillus mesophilum</name>
    <dbReference type="NCBI Taxonomy" id="1071718"/>
    <lineage>
        <taxon>Bacteria</taxon>
        <taxon>Bacillati</taxon>
        <taxon>Bacillota</taxon>
        <taxon>Bacilli</taxon>
        <taxon>Bacillales</taxon>
        <taxon>Bacillaceae</taxon>
        <taxon>Bacillus</taxon>
    </lineage>
</organism>
<reference evidence="2 3" key="1">
    <citation type="journal article" date="2014" name="Arch. Microbiol.">
        <title>Bacillus mesophilum sp. nov., strain IITR-54T, a novel 4-chlorobiphenyl dechlorinating bacterium.</title>
        <authorList>
            <person name="Manickam N."/>
            <person name="Singh N.K."/>
            <person name="Bajaj A."/>
            <person name="Kumar R.M."/>
            <person name="Kaur G."/>
            <person name="Kaur N."/>
            <person name="Bala M."/>
            <person name="Kumar A."/>
            <person name="Mayilraj S."/>
        </authorList>
    </citation>
    <scope>NUCLEOTIDE SEQUENCE [LARGE SCALE GENOMIC DNA]</scope>
    <source>
        <strain evidence="2 3">IITR-54</strain>
    </source>
</reference>
<evidence type="ECO:0000313" key="3">
    <source>
        <dbReference type="Proteomes" id="UP000441354"/>
    </source>
</evidence>
<keyword evidence="3" id="KW-1185">Reference proteome</keyword>